<dbReference type="InterPro" id="IPR020904">
    <property type="entry name" value="Sc_DH/Rdtase_CS"/>
</dbReference>
<keyword evidence="3" id="KW-0560">Oxidoreductase</keyword>
<dbReference type="RefSeq" id="WP_377943162.1">
    <property type="nucleotide sequence ID" value="NZ_JBHUCX010000028.1"/>
</dbReference>
<dbReference type="PRINTS" id="PR00080">
    <property type="entry name" value="SDRFAMILY"/>
</dbReference>
<sequence>MPADLTRKVAIVTGGGQGIGASIVRMMAKAGAAVVIADVSAESERLAALLQQEGLSTCFEQTDVRIPADAQKMVKRAQTEYGGLDILVNCAGIYPIGSLLDTTPELWDRVLAVNLKGAFLCAQAAVPLLVQRGGGSIINIGSLHANVGSPDRVAYAVSKGGVVTLTKNLANALAGDQIRVNCVNPGWVATEGEIALRQSQGHSEAWLESAGKNLPMGRLQTGDDIAAMVLFFASDAANQVTGQVISVAGRP</sequence>
<name>A0ABW4JHT6_9BACL</name>
<dbReference type="InterPro" id="IPR057326">
    <property type="entry name" value="KR_dom"/>
</dbReference>
<evidence type="ECO:0000256" key="1">
    <source>
        <dbReference type="ARBA" id="ARBA00006484"/>
    </source>
</evidence>
<dbReference type="Proteomes" id="UP001597079">
    <property type="component" value="Unassembled WGS sequence"/>
</dbReference>
<dbReference type="NCBIfam" id="NF005559">
    <property type="entry name" value="PRK07231.1"/>
    <property type="match status" value="1"/>
</dbReference>
<dbReference type="PANTHER" id="PTHR42760">
    <property type="entry name" value="SHORT-CHAIN DEHYDROGENASES/REDUCTASES FAMILY MEMBER"/>
    <property type="match status" value="1"/>
</dbReference>
<dbReference type="EC" id="1.1.1.-" evidence="3"/>
<evidence type="ECO:0000259" key="2">
    <source>
        <dbReference type="SMART" id="SM00822"/>
    </source>
</evidence>
<dbReference type="InterPro" id="IPR036291">
    <property type="entry name" value="NAD(P)-bd_dom_sf"/>
</dbReference>
<dbReference type="EMBL" id="JBHUCX010000028">
    <property type="protein sequence ID" value="MFD1675288.1"/>
    <property type="molecule type" value="Genomic_DNA"/>
</dbReference>
<accession>A0ABW4JHT6</accession>
<dbReference type="PROSITE" id="PS00061">
    <property type="entry name" value="ADH_SHORT"/>
    <property type="match status" value="1"/>
</dbReference>
<evidence type="ECO:0000313" key="4">
    <source>
        <dbReference type="Proteomes" id="UP001597079"/>
    </source>
</evidence>
<proteinExistence type="inferred from homology"/>
<dbReference type="SMART" id="SM00822">
    <property type="entry name" value="PKS_KR"/>
    <property type="match status" value="1"/>
</dbReference>
<comment type="similarity">
    <text evidence="1">Belongs to the short-chain dehydrogenases/reductases (SDR) family.</text>
</comment>
<dbReference type="InterPro" id="IPR002347">
    <property type="entry name" value="SDR_fam"/>
</dbReference>
<dbReference type="GO" id="GO:0016491">
    <property type="term" value="F:oxidoreductase activity"/>
    <property type="evidence" value="ECO:0007669"/>
    <property type="project" value="UniProtKB-KW"/>
</dbReference>
<reference evidence="4" key="1">
    <citation type="journal article" date="2019" name="Int. J. Syst. Evol. Microbiol.">
        <title>The Global Catalogue of Microorganisms (GCM) 10K type strain sequencing project: providing services to taxonomists for standard genome sequencing and annotation.</title>
        <authorList>
            <consortium name="The Broad Institute Genomics Platform"/>
            <consortium name="The Broad Institute Genome Sequencing Center for Infectious Disease"/>
            <person name="Wu L."/>
            <person name="Ma J."/>
        </authorList>
    </citation>
    <scope>NUCLEOTIDE SEQUENCE [LARGE SCALE GENOMIC DNA]</scope>
    <source>
        <strain evidence="4">CGMCC 1.12286</strain>
    </source>
</reference>
<evidence type="ECO:0000313" key="3">
    <source>
        <dbReference type="EMBL" id="MFD1675288.1"/>
    </source>
</evidence>
<feature type="domain" description="Ketoreductase" evidence="2">
    <location>
        <begin position="8"/>
        <end position="146"/>
    </location>
</feature>
<dbReference type="Gene3D" id="3.40.50.720">
    <property type="entry name" value="NAD(P)-binding Rossmann-like Domain"/>
    <property type="match status" value="1"/>
</dbReference>
<dbReference type="PRINTS" id="PR00081">
    <property type="entry name" value="GDHRDH"/>
</dbReference>
<gene>
    <name evidence="3" type="ORF">ACFSB2_11335</name>
</gene>
<dbReference type="Pfam" id="PF13561">
    <property type="entry name" value="adh_short_C2"/>
    <property type="match status" value="1"/>
</dbReference>
<dbReference type="SUPFAM" id="SSF51735">
    <property type="entry name" value="NAD(P)-binding Rossmann-fold domains"/>
    <property type="match status" value="1"/>
</dbReference>
<protein>
    <submittedName>
        <fullName evidence="3">SDR family NAD(P)-dependent oxidoreductase</fullName>
        <ecNumber evidence="3">1.1.1.-</ecNumber>
    </submittedName>
</protein>
<dbReference type="CDD" id="cd05233">
    <property type="entry name" value="SDR_c"/>
    <property type="match status" value="1"/>
</dbReference>
<dbReference type="NCBIfam" id="NF004847">
    <property type="entry name" value="PRK06198.1"/>
    <property type="match status" value="1"/>
</dbReference>
<keyword evidence="4" id="KW-1185">Reference proteome</keyword>
<comment type="caution">
    <text evidence="3">The sequence shown here is derived from an EMBL/GenBank/DDBJ whole genome shotgun (WGS) entry which is preliminary data.</text>
</comment>
<organism evidence="3 4">
    <name type="scientific">Alicyclobacillus fodiniaquatilis</name>
    <dbReference type="NCBI Taxonomy" id="1661150"/>
    <lineage>
        <taxon>Bacteria</taxon>
        <taxon>Bacillati</taxon>
        <taxon>Bacillota</taxon>
        <taxon>Bacilli</taxon>
        <taxon>Bacillales</taxon>
        <taxon>Alicyclobacillaceae</taxon>
        <taxon>Alicyclobacillus</taxon>
    </lineage>
</organism>